<keyword evidence="6 12" id="KW-0798">TonB box</keyword>
<gene>
    <name evidence="16" type="ORF">EUU23_01325</name>
</gene>
<evidence type="ECO:0000256" key="4">
    <source>
        <dbReference type="ARBA" id="ARBA00022692"/>
    </source>
</evidence>
<evidence type="ECO:0000259" key="15">
    <source>
        <dbReference type="Pfam" id="PF07715"/>
    </source>
</evidence>
<dbReference type="PROSITE" id="PS01156">
    <property type="entry name" value="TONB_DEPENDENT_REC_2"/>
    <property type="match status" value="1"/>
</dbReference>
<evidence type="ECO:0000313" key="16">
    <source>
        <dbReference type="EMBL" id="MVZ96341.1"/>
    </source>
</evidence>
<evidence type="ECO:0000256" key="13">
    <source>
        <dbReference type="SAM" id="SignalP"/>
    </source>
</evidence>
<dbReference type="PROSITE" id="PS52016">
    <property type="entry name" value="TONB_DEPENDENT_REC_3"/>
    <property type="match status" value="1"/>
</dbReference>
<dbReference type="AlphaFoldDB" id="A0A6I4LTG2"/>
<organism evidence="16 17">
    <name type="scientific">Sphingorhabdus profundilacus</name>
    <dbReference type="NCBI Taxonomy" id="2509718"/>
    <lineage>
        <taxon>Bacteria</taxon>
        <taxon>Pseudomonadati</taxon>
        <taxon>Pseudomonadota</taxon>
        <taxon>Alphaproteobacteria</taxon>
        <taxon>Sphingomonadales</taxon>
        <taxon>Sphingomonadaceae</taxon>
        <taxon>Sphingorhabdus</taxon>
    </lineage>
</organism>
<dbReference type="Pfam" id="PF07715">
    <property type="entry name" value="Plug"/>
    <property type="match status" value="1"/>
</dbReference>
<dbReference type="InterPro" id="IPR000531">
    <property type="entry name" value="Beta-barrel_TonB"/>
</dbReference>
<name>A0A6I4LTG2_9SPHN</name>
<dbReference type="PANTHER" id="PTHR30069">
    <property type="entry name" value="TONB-DEPENDENT OUTER MEMBRANE RECEPTOR"/>
    <property type="match status" value="1"/>
</dbReference>
<dbReference type="GO" id="GO:0044718">
    <property type="term" value="P:siderophore transmembrane transport"/>
    <property type="evidence" value="ECO:0007669"/>
    <property type="project" value="TreeGrafter"/>
</dbReference>
<evidence type="ECO:0000256" key="1">
    <source>
        <dbReference type="ARBA" id="ARBA00004571"/>
    </source>
</evidence>
<dbReference type="Pfam" id="PF00593">
    <property type="entry name" value="TonB_dep_Rec_b-barrel"/>
    <property type="match status" value="1"/>
</dbReference>
<feature type="chain" id="PRO_5026004165" evidence="13">
    <location>
        <begin position="23"/>
        <end position="617"/>
    </location>
</feature>
<keyword evidence="17" id="KW-1185">Reference proteome</keyword>
<feature type="short sequence motif" description="TonB C-terminal box" evidence="11">
    <location>
        <begin position="600"/>
        <end position="617"/>
    </location>
</feature>
<comment type="subcellular location">
    <subcellularLocation>
        <location evidence="1 10">Cell outer membrane</location>
        <topology evidence="1 10">Multi-pass membrane protein</topology>
    </subcellularLocation>
</comment>
<dbReference type="Gene3D" id="2.40.170.20">
    <property type="entry name" value="TonB-dependent receptor, beta-barrel domain"/>
    <property type="match status" value="1"/>
</dbReference>
<comment type="caution">
    <text evidence="16">The sequence shown here is derived from an EMBL/GenBank/DDBJ whole genome shotgun (WGS) entry which is preliminary data.</text>
</comment>
<dbReference type="InterPro" id="IPR010917">
    <property type="entry name" value="TonB_rcpt_CS"/>
</dbReference>
<dbReference type="InterPro" id="IPR039426">
    <property type="entry name" value="TonB-dep_rcpt-like"/>
</dbReference>
<evidence type="ECO:0000256" key="7">
    <source>
        <dbReference type="ARBA" id="ARBA00023136"/>
    </source>
</evidence>
<feature type="domain" description="TonB-dependent receptor-like beta-barrel" evidence="14">
    <location>
        <begin position="170"/>
        <end position="591"/>
    </location>
</feature>
<evidence type="ECO:0000313" key="17">
    <source>
        <dbReference type="Proteomes" id="UP000471147"/>
    </source>
</evidence>
<keyword evidence="3 10" id="KW-1134">Transmembrane beta strand</keyword>
<evidence type="ECO:0000256" key="2">
    <source>
        <dbReference type="ARBA" id="ARBA00022448"/>
    </source>
</evidence>
<evidence type="ECO:0000256" key="10">
    <source>
        <dbReference type="PROSITE-ProRule" id="PRU01360"/>
    </source>
</evidence>
<reference evidence="16 17" key="1">
    <citation type="submission" date="2019-01" db="EMBL/GenBank/DDBJ databases">
        <title>Sphingorhabdus lacus sp.nov., isolated from an oligotrophic freshwater lake.</title>
        <authorList>
            <person name="Park M."/>
        </authorList>
    </citation>
    <scope>NUCLEOTIDE SEQUENCE [LARGE SCALE GENOMIC DNA]</scope>
    <source>
        <strain evidence="16 17">IMCC26285</strain>
    </source>
</reference>
<sequence length="617" mass="66356">MIMIFLKYSAAALALYPVCVFAQDASEDIVVTASGFEQPRSETGQAISVIDATRLEELQATSIIDALRTLPGVAVATRGPVGSQSSVFLRGGNSSQTLVLIDGVRINDPSSPNAAFDFGALLTGNIGRVEVLRGPNSIIWGSQAIGGVVNVQSLAPTQSLAVNASAEYGYADTIRTNANLSGTSGLFEGSVGGAFYRTDGISALSGGTEKDGFENLSANGRLKANLADNFYLDLRGYYNRGTIEFDSPFGVGANGLPVARNRQFVGYVGANFDLAQDRFHNRLSYARTDISRVGTDPVAFSFNNFDVKATIDRFEYHGAFDIVDAVTLVFGLEHERTFASTSFEGAPADLARNRVTSGFGQIIVRPVTGLTLTGGVRHDDYSDYGGQTTLGGNIAYTPDNGDTVLRATYGEGFRAPTLTEGQPPFGNPSLKPETARNFDLGVEHQLLDGRARIFATYFNRKSSDLIAFSFATFQSENIDQVKTDGLELGFALQPTDRLTIQANYTLTNAINRSAGANFGNRLALRPQHAGSLTVDWQTPWRLKLGASLLLSGDSFDNASNSVRLDGYSVAHLRAAYPVGDQFELFGRVENLFDTQYVQVAGFSTYGRNAHFGVRAQF</sequence>
<dbReference type="SUPFAM" id="SSF56935">
    <property type="entry name" value="Porins"/>
    <property type="match status" value="1"/>
</dbReference>
<dbReference type="InterPro" id="IPR037066">
    <property type="entry name" value="Plug_dom_sf"/>
</dbReference>
<keyword evidence="7 10" id="KW-0472">Membrane</keyword>
<dbReference type="GO" id="GO:0009279">
    <property type="term" value="C:cell outer membrane"/>
    <property type="evidence" value="ECO:0007669"/>
    <property type="project" value="UniProtKB-SubCell"/>
</dbReference>
<dbReference type="GO" id="GO:0015344">
    <property type="term" value="F:siderophore uptake transmembrane transporter activity"/>
    <property type="evidence" value="ECO:0007669"/>
    <property type="project" value="TreeGrafter"/>
</dbReference>
<dbReference type="EMBL" id="SDWJ01000001">
    <property type="protein sequence ID" value="MVZ96341.1"/>
    <property type="molecule type" value="Genomic_DNA"/>
</dbReference>
<proteinExistence type="inferred from homology"/>
<keyword evidence="5 13" id="KW-0732">Signal</keyword>
<dbReference type="InterPro" id="IPR012910">
    <property type="entry name" value="Plug_dom"/>
</dbReference>
<evidence type="ECO:0000256" key="5">
    <source>
        <dbReference type="ARBA" id="ARBA00022729"/>
    </source>
</evidence>
<evidence type="ECO:0000256" key="3">
    <source>
        <dbReference type="ARBA" id="ARBA00022452"/>
    </source>
</evidence>
<dbReference type="Gene3D" id="2.170.130.10">
    <property type="entry name" value="TonB-dependent receptor, plug domain"/>
    <property type="match status" value="1"/>
</dbReference>
<feature type="domain" description="TonB-dependent receptor plug" evidence="15">
    <location>
        <begin position="40"/>
        <end position="148"/>
    </location>
</feature>
<dbReference type="Proteomes" id="UP000471147">
    <property type="component" value="Unassembled WGS sequence"/>
</dbReference>
<evidence type="ECO:0000256" key="6">
    <source>
        <dbReference type="ARBA" id="ARBA00023077"/>
    </source>
</evidence>
<comment type="similarity">
    <text evidence="10 12">Belongs to the TonB-dependent receptor family.</text>
</comment>
<feature type="signal peptide" evidence="13">
    <location>
        <begin position="1"/>
        <end position="22"/>
    </location>
</feature>
<accession>A0A6I4LTG2</accession>
<evidence type="ECO:0000256" key="11">
    <source>
        <dbReference type="PROSITE-ProRule" id="PRU10144"/>
    </source>
</evidence>
<keyword evidence="8 16" id="KW-0675">Receptor</keyword>
<evidence type="ECO:0000259" key="14">
    <source>
        <dbReference type="Pfam" id="PF00593"/>
    </source>
</evidence>
<protein>
    <submittedName>
        <fullName evidence="16">TonB-dependent receptor</fullName>
    </submittedName>
</protein>
<dbReference type="CDD" id="cd01347">
    <property type="entry name" value="ligand_gated_channel"/>
    <property type="match status" value="1"/>
</dbReference>
<dbReference type="PANTHER" id="PTHR30069:SF29">
    <property type="entry name" value="HEMOGLOBIN AND HEMOGLOBIN-HAPTOGLOBIN-BINDING PROTEIN 1-RELATED"/>
    <property type="match status" value="1"/>
</dbReference>
<keyword evidence="9 10" id="KW-0998">Cell outer membrane</keyword>
<keyword evidence="2 10" id="KW-0813">Transport</keyword>
<evidence type="ECO:0000256" key="8">
    <source>
        <dbReference type="ARBA" id="ARBA00023170"/>
    </source>
</evidence>
<evidence type="ECO:0000256" key="9">
    <source>
        <dbReference type="ARBA" id="ARBA00023237"/>
    </source>
</evidence>
<dbReference type="InterPro" id="IPR036942">
    <property type="entry name" value="Beta-barrel_TonB_sf"/>
</dbReference>
<keyword evidence="4 10" id="KW-0812">Transmembrane</keyword>
<evidence type="ECO:0000256" key="12">
    <source>
        <dbReference type="RuleBase" id="RU003357"/>
    </source>
</evidence>